<proteinExistence type="predicted"/>
<dbReference type="Gene3D" id="3.60.15.10">
    <property type="entry name" value="Ribonuclease Z/Hydroxyacylglutathione hydrolase-like"/>
    <property type="match status" value="1"/>
</dbReference>
<dbReference type="SMART" id="SM00849">
    <property type="entry name" value="Lactamase_B"/>
    <property type="match status" value="1"/>
</dbReference>
<dbReference type="PANTHER" id="PTHR23131">
    <property type="entry name" value="ENDORIBONUCLEASE LACTB2"/>
    <property type="match status" value="1"/>
</dbReference>
<dbReference type="InterPro" id="IPR036866">
    <property type="entry name" value="RibonucZ/Hydroxyglut_hydro"/>
</dbReference>
<dbReference type="SUPFAM" id="SSF56281">
    <property type="entry name" value="Metallo-hydrolase/oxidoreductase"/>
    <property type="match status" value="1"/>
</dbReference>
<evidence type="ECO:0000313" key="3">
    <source>
        <dbReference type="Proteomes" id="UP000199337"/>
    </source>
</evidence>
<dbReference type="InterPro" id="IPR001279">
    <property type="entry name" value="Metallo-B-lactamas"/>
</dbReference>
<dbReference type="InterPro" id="IPR050662">
    <property type="entry name" value="Sec-metab_biosynth-thioest"/>
</dbReference>
<dbReference type="EMBL" id="FOOX01000008">
    <property type="protein sequence ID" value="SFG68749.1"/>
    <property type="molecule type" value="Genomic_DNA"/>
</dbReference>
<keyword evidence="3" id="KW-1185">Reference proteome</keyword>
<protein>
    <submittedName>
        <fullName evidence="2">Glyoxylase, beta-lactamase superfamily II</fullName>
    </submittedName>
</protein>
<evidence type="ECO:0000259" key="1">
    <source>
        <dbReference type="SMART" id="SM00849"/>
    </source>
</evidence>
<sequence>MSGLKLNKHNGVLCAGCTISLLGTTLKTFVYLVDGLAVDTGPSKFRKDYLNFFNSHRPERVVLTHFHEDHSGNAPFLEKNGVEIYSHPSAISLCRVNAKIPFYRRIFWGSRSKFSPRPVGSEIEGLTRTFQIIEVPGHSFDHIAIYDPGEGVFFTGDLFVTPKTKIVMKCENIYRIMDSLKKILNYDFRAVYCAHAGVVDNGREMIKKKTEYLENLVGEVFLLKEKGMGVAEINKKIFPKTAPLTLISGKEWSSEHIIRSIISDKG</sequence>
<evidence type="ECO:0000313" key="2">
    <source>
        <dbReference type="EMBL" id="SFG68749.1"/>
    </source>
</evidence>
<dbReference type="PANTHER" id="PTHR23131:SF0">
    <property type="entry name" value="ENDORIBONUCLEASE LACTB2"/>
    <property type="match status" value="1"/>
</dbReference>
<name>A0A1I2TX08_9FIRM</name>
<dbReference type="Proteomes" id="UP000199337">
    <property type="component" value="Unassembled WGS sequence"/>
</dbReference>
<accession>A0A1I2TX08</accession>
<reference evidence="3" key="1">
    <citation type="submission" date="2016-10" db="EMBL/GenBank/DDBJ databases">
        <authorList>
            <person name="Varghese N."/>
            <person name="Submissions S."/>
        </authorList>
    </citation>
    <scope>NUCLEOTIDE SEQUENCE [LARGE SCALE GENOMIC DNA]</scope>
    <source>
        <strain evidence="3">DSM 17038</strain>
    </source>
</reference>
<gene>
    <name evidence="2" type="ORF">SAMN05660649_02357</name>
</gene>
<dbReference type="STRING" id="341036.SAMN05660649_02357"/>
<feature type="domain" description="Metallo-beta-lactamase" evidence="1">
    <location>
        <begin position="16"/>
        <end position="195"/>
    </location>
</feature>
<dbReference type="Pfam" id="PF00753">
    <property type="entry name" value="Lactamase_B"/>
    <property type="match status" value="1"/>
</dbReference>
<organism evidence="2 3">
    <name type="scientific">Desulfotruncus arcticus DSM 17038</name>
    <dbReference type="NCBI Taxonomy" id="1121424"/>
    <lineage>
        <taxon>Bacteria</taxon>
        <taxon>Bacillati</taxon>
        <taxon>Bacillota</taxon>
        <taxon>Clostridia</taxon>
        <taxon>Eubacteriales</taxon>
        <taxon>Desulfallaceae</taxon>
        <taxon>Desulfotruncus</taxon>
    </lineage>
</organism>
<dbReference type="AlphaFoldDB" id="A0A1I2TX08"/>